<gene>
    <name evidence="2" type="ORF">SRAS04492_LOCUS4734</name>
</gene>
<proteinExistence type="predicted"/>
<organism evidence="2">
    <name type="scientific">Strombidium rassoulzadegani</name>
    <dbReference type="NCBI Taxonomy" id="1082188"/>
    <lineage>
        <taxon>Eukaryota</taxon>
        <taxon>Sar</taxon>
        <taxon>Alveolata</taxon>
        <taxon>Ciliophora</taxon>
        <taxon>Intramacronucleata</taxon>
        <taxon>Spirotrichea</taxon>
        <taxon>Oligotrichia</taxon>
        <taxon>Strombidiidae</taxon>
        <taxon>Strombidium</taxon>
    </lineage>
</organism>
<protein>
    <submittedName>
        <fullName evidence="2">Uncharacterized protein</fullName>
    </submittedName>
</protein>
<dbReference type="AlphaFoldDB" id="A0A7S3FUX8"/>
<dbReference type="EMBL" id="HBIA01009069">
    <property type="protein sequence ID" value="CAE0232936.1"/>
    <property type="molecule type" value="Transcribed_RNA"/>
</dbReference>
<accession>A0A7S3FUX8</accession>
<reference evidence="2" key="1">
    <citation type="submission" date="2021-01" db="EMBL/GenBank/DDBJ databases">
        <authorList>
            <person name="Corre E."/>
            <person name="Pelletier E."/>
            <person name="Niang G."/>
            <person name="Scheremetjew M."/>
            <person name="Finn R."/>
            <person name="Kale V."/>
            <person name="Holt S."/>
            <person name="Cochrane G."/>
            <person name="Meng A."/>
            <person name="Brown T."/>
            <person name="Cohen L."/>
        </authorList>
    </citation>
    <scope>NUCLEOTIDE SEQUENCE</scope>
    <source>
        <strain evidence="2">Ras09</strain>
    </source>
</reference>
<feature type="region of interest" description="Disordered" evidence="1">
    <location>
        <begin position="1"/>
        <end position="27"/>
    </location>
</feature>
<name>A0A7S3FUX8_9SPIT</name>
<evidence type="ECO:0000256" key="1">
    <source>
        <dbReference type="SAM" id="MobiDB-lite"/>
    </source>
</evidence>
<sequence length="111" mass="12749">MSSNMSFDLEAGEQRRGSLTGSGGGLFKFMRRGSTVKTQSKESEKLRIEYESHLHSLSWQKVCELKGIAWKGRWDLRVFHVKPRLISKLKIEIKSNHGGEHMQIGEVRIFC</sequence>
<evidence type="ECO:0000313" key="2">
    <source>
        <dbReference type="EMBL" id="CAE0232936.1"/>
    </source>
</evidence>